<proteinExistence type="predicted"/>
<sequence>MFFTKLGRVIAWLLVIVGGSRAVLAMPGLARRDRPPVHRSLPGGKTPSGHTKRSGQLGRRLWMALRFASLPLR</sequence>
<organism evidence="2 3">
    <name type="scientific">Mesorhizobium escarrei</name>
    <dbReference type="NCBI Taxonomy" id="666018"/>
    <lineage>
        <taxon>Bacteria</taxon>
        <taxon>Pseudomonadati</taxon>
        <taxon>Pseudomonadota</taxon>
        <taxon>Alphaproteobacteria</taxon>
        <taxon>Hyphomicrobiales</taxon>
        <taxon>Phyllobacteriaceae</taxon>
        <taxon>Mesorhizobium</taxon>
    </lineage>
</organism>
<gene>
    <name evidence="2" type="ORF">MES5069_800004</name>
</gene>
<feature type="region of interest" description="Disordered" evidence="1">
    <location>
        <begin position="34"/>
        <end position="56"/>
    </location>
</feature>
<dbReference type="EMBL" id="CAKXZT010000180">
    <property type="protein sequence ID" value="CAH2409325.1"/>
    <property type="molecule type" value="Genomic_DNA"/>
</dbReference>
<accession>A0ABN8KGD7</accession>
<name>A0ABN8KGD7_9HYPH</name>
<dbReference type="Proteomes" id="UP001153050">
    <property type="component" value="Unassembled WGS sequence"/>
</dbReference>
<evidence type="ECO:0008006" key="4">
    <source>
        <dbReference type="Google" id="ProtNLM"/>
    </source>
</evidence>
<evidence type="ECO:0000313" key="3">
    <source>
        <dbReference type="Proteomes" id="UP001153050"/>
    </source>
</evidence>
<protein>
    <recommendedName>
        <fullName evidence="4">Secreted protein</fullName>
    </recommendedName>
</protein>
<evidence type="ECO:0000256" key="1">
    <source>
        <dbReference type="SAM" id="MobiDB-lite"/>
    </source>
</evidence>
<keyword evidence="3" id="KW-1185">Reference proteome</keyword>
<evidence type="ECO:0000313" key="2">
    <source>
        <dbReference type="EMBL" id="CAH2409325.1"/>
    </source>
</evidence>
<comment type="caution">
    <text evidence="2">The sequence shown here is derived from an EMBL/GenBank/DDBJ whole genome shotgun (WGS) entry which is preliminary data.</text>
</comment>
<reference evidence="2 3" key="1">
    <citation type="submission" date="2022-03" db="EMBL/GenBank/DDBJ databases">
        <authorList>
            <person name="Brunel B."/>
        </authorList>
    </citation>
    <scope>NUCLEOTIDE SEQUENCE [LARGE SCALE GENOMIC DNA]</scope>
    <source>
        <strain evidence="2">STM5069sample</strain>
    </source>
</reference>